<keyword evidence="1" id="KW-0732">Signal</keyword>
<dbReference type="Pfam" id="PF01663">
    <property type="entry name" value="Phosphodiest"/>
    <property type="match status" value="1"/>
</dbReference>
<evidence type="ECO:0000313" key="3">
    <source>
        <dbReference type="Proteomes" id="UP000199679"/>
    </source>
</evidence>
<dbReference type="Gene3D" id="3.30.1360.180">
    <property type="match status" value="1"/>
</dbReference>
<feature type="signal peptide" evidence="1">
    <location>
        <begin position="1"/>
        <end position="19"/>
    </location>
</feature>
<dbReference type="PANTHER" id="PTHR10151">
    <property type="entry name" value="ECTONUCLEOTIDE PYROPHOSPHATASE/PHOSPHODIESTERASE"/>
    <property type="match status" value="1"/>
</dbReference>
<dbReference type="OrthoDB" id="9779418at2"/>
<dbReference type="Gene3D" id="3.40.720.10">
    <property type="entry name" value="Alkaline Phosphatase, subunit A"/>
    <property type="match status" value="1"/>
</dbReference>
<dbReference type="RefSeq" id="WP_091369828.1">
    <property type="nucleotide sequence ID" value="NZ_LT629740.1"/>
</dbReference>
<reference evidence="2 3" key="1">
    <citation type="submission" date="2016-10" db="EMBL/GenBank/DDBJ databases">
        <authorList>
            <person name="de Groot N.N."/>
        </authorList>
    </citation>
    <scope>NUCLEOTIDE SEQUENCE [LARGE SCALE GENOMIC DNA]</scope>
    <source>
        <strain evidence="2 3">MP1X4</strain>
    </source>
</reference>
<dbReference type="InterPro" id="IPR002591">
    <property type="entry name" value="Phosphodiest/P_Trfase"/>
</dbReference>
<keyword evidence="3" id="KW-1185">Reference proteome</keyword>
<dbReference type="InterPro" id="IPR017850">
    <property type="entry name" value="Alkaline_phosphatase_core_sf"/>
</dbReference>
<accession>A0A1H1R9I2</accession>
<name>A0A1H1R9I2_MUCMA</name>
<dbReference type="STRING" id="652787.SAMN05216490_0948"/>
<dbReference type="GO" id="GO:0016787">
    <property type="term" value="F:hydrolase activity"/>
    <property type="evidence" value="ECO:0007669"/>
    <property type="project" value="UniProtKB-ARBA"/>
</dbReference>
<protein>
    <submittedName>
        <fullName evidence="2">Predicted pyrophosphatase or phosphodiesterase, AlkP superfamily</fullName>
    </submittedName>
</protein>
<evidence type="ECO:0000313" key="2">
    <source>
        <dbReference type="EMBL" id="SDS32340.1"/>
    </source>
</evidence>
<dbReference type="CDD" id="cd16018">
    <property type="entry name" value="Enpp"/>
    <property type="match status" value="1"/>
</dbReference>
<gene>
    <name evidence="2" type="ORF">SAMN05216490_0948</name>
</gene>
<evidence type="ECO:0000256" key="1">
    <source>
        <dbReference type="SAM" id="SignalP"/>
    </source>
</evidence>
<dbReference type="Proteomes" id="UP000199679">
    <property type="component" value="Chromosome I"/>
</dbReference>
<dbReference type="EMBL" id="LT629740">
    <property type="protein sequence ID" value="SDS32340.1"/>
    <property type="molecule type" value="Genomic_DNA"/>
</dbReference>
<dbReference type="PANTHER" id="PTHR10151:SF120">
    <property type="entry name" value="BIS(5'-ADENOSYL)-TRIPHOSPHATASE"/>
    <property type="match status" value="1"/>
</dbReference>
<dbReference type="AlphaFoldDB" id="A0A1H1R9I2"/>
<proteinExistence type="predicted"/>
<dbReference type="SUPFAM" id="SSF53649">
    <property type="entry name" value="Alkaline phosphatase-like"/>
    <property type="match status" value="1"/>
</dbReference>
<feature type="chain" id="PRO_5009258578" evidence="1">
    <location>
        <begin position="20"/>
        <end position="422"/>
    </location>
</feature>
<organism evidence="2 3">
    <name type="scientific">Mucilaginibacter mallensis</name>
    <dbReference type="NCBI Taxonomy" id="652787"/>
    <lineage>
        <taxon>Bacteria</taxon>
        <taxon>Pseudomonadati</taxon>
        <taxon>Bacteroidota</taxon>
        <taxon>Sphingobacteriia</taxon>
        <taxon>Sphingobacteriales</taxon>
        <taxon>Sphingobacteriaceae</taxon>
        <taxon>Mucilaginibacter</taxon>
    </lineage>
</organism>
<sequence>MKHYLAALLFVFFSSSAFCQVDTVQKIIPGRENSPEQENKPYVILISADGFRYDYAKLYNAEHLQALSNAGVKAESMLPSYPSVTFPNHYSIVTGLYPSHEGLVNNAFYDVTTKSFFSYKGKTSTDQIWYNGGTPLWVLAEQQKMLSASFYWVGSEAAVKDIRPTYYYRYNEKIDIHNRIETVVSWLSLPPAKRPHLITFYFPQVDHQGHKYGPNSPEVASAVHLIDSSVYELTKAVKATGLNVNFIFVSDHGMTKADIDNPIPMPTGVDTSKFIVSGDGLLVELYAKDPKYIQDTYQQLLKNKTADYAVYLKTNVPEKLHYGAKDDWQNRIGDILLIPNWPKVFNLYNSKFTTIGWHGYDATVVKDMHATFYAWGPAFKSNLTIPTFENVDVFPVITRILGLSNTNKIDGTDKVANEILLK</sequence>